<evidence type="ECO:0000256" key="24">
    <source>
        <dbReference type="ARBA" id="ARBA00053614"/>
    </source>
</evidence>
<evidence type="ECO:0000256" key="2">
    <source>
        <dbReference type="ARBA" id="ARBA00004251"/>
    </source>
</evidence>
<evidence type="ECO:0000256" key="21">
    <source>
        <dbReference type="ARBA" id="ARBA00023246"/>
    </source>
</evidence>
<dbReference type="Gene3D" id="3.40.50.10860">
    <property type="entry name" value="Leucine Dehydrogenase, chain A, domain 1"/>
    <property type="match status" value="1"/>
</dbReference>
<feature type="disulfide bond" evidence="27">
    <location>
        <begin position="324"/>
        <end position="333"/>
    </location>
</feature>
<evidence type="ECO:0000256" key="7">
    <source>
        <dbReference type="ARBA" id="ARBA00022525"/>
    </source>
</evidence>
<dbReference type="PANTHER" id="PTHR48099:SF7">
    <property type="entry name" value="BIFUNCTIONAL METHYLENETETRAHYDROFOLATE DEHYDROGENASE_CYCLOHYDROLASE 2, MITOCHONDRIAL"/>
    <property type="match status" value="1"/>
</dbReference>
<keyword evidence="17" id="KW-0339">Growth factor</keyword>
<evidence type="ECO:0000256" key="11">
    <source>
        <dbReference type="ARBA" id="ARBA00022692"/>
    </source>
</evidence>
<dbReference type="Proteomes" id="UP001166674">
    <property type="component" value="Unassembled WGS sequence"/>
</dbReference>
<comment type="function">
    <text evidence="24">Ligand of the EGF receptor/EGFR and ERBB4. Stimulates EGFR and ERBB4 tyrosine phosphorylation. Contributes to inflammation, wound healing, tissue repair, and oocyte maturation by regulating angiogenesis and vascular remodeling and by stimulating cell proliferation.</text>
</comment>
<gene>
    <name evidence="30" type="ORF">SUZIE_213995</name>
</gene>
<dbReference type="InterPro" id="IPR000742">
    <property type="entry name" value="EGF"/>
</dbReference>
<reference evidence="30" key="1">
    <citation type="submission" date="2020-03" db="EMBL/GenBank/DDBJ databases">
        <title>Studies in the Genomics of Life Span.</title>
        <authorList>
            <person name="Glass D."/>
        </authorList>
    </citation>
    <scope>NUCLEOTIDE SEQUENCE</scope>
    <source>
        <strain evidence="30">SUZIE</strain>
        <tissue evidence="30">Muscle</tissue>
    </source>
</reference>
<evidence type="ECO:0000256" key="17">
    <source>
        <dbReference type="ARBA" id="ARBA00023030"/>
    </source>
</evidence>
<keyword evidence="31" id="KW-1185">Reference proteome</keyword>
<organism evidence="30 31">
    <name type="scientific">Sciurus carolinensis</name>
    <name type="common">Eastern gray squirrel</name>
    <dbReference type="NCBI Taxonomy" id="30640"/>
    <lineage>
        <taxon>Eukaryota</taxon>
        <taxon>Metazoa</taxon>
        <taxon>Chordata</taxon>
        <taxon>Craniata</taxon>
        <taxon>Vertebrata</taxon>
        <taxon>Euteleostomi</taxon>
        <taxon>Mammalia</taxon>
        <taxon>Eutheria</taxon>
        <taxon>Euarchontoglires</taxon>
        <taxon>Glires</taxon>
        <taxon>Rodentia</taxon>
        <taxon>Sciuromorpha</taxon>
        <taxon>Sciuridae</taxon>
        <taxon>Sciurinae</taxon>
        <taxon>Sciurini</taxon>
        <taxon>Sciurus</taxon>
    </lineage>
</organism>
<dbReference type="GO" id="GO:0048513">
    <property type="term" value="P:animal organ development"/>
    <property type="evidence" value="ECO:0007669"/>
    <property type="project" value="UniProtKB-ARBA"/>
</dbReference>
<dbReference type="Gene3D" id="2.10.25.10">
    <property type="entry name" value="Laminin"/>
    <property type="match status" value="1"/>
</dbReference>
<dbReference type="InterPro" id="IPR046346">
    <property type="entry name" value="Aminoacid_DH-like_N_sf"/>
</dbReference>
<keyword evidence="11 28" id="KW-0812">Transmembrane</keyword>
<keyword evidence="6" id="KW-1003">Cell membrane</keyword>
<keyword evidence="20" id="KW-0325">Glycoprotein</keyword>
<feature type="transmembrane region" description="Helical" evidence="28">
    <location>
        <begin position="348"/>
        <end position="371"/>
    </location>
</feature>
<evidence type="ECO:0000256" key="9">
    <source>
        <dbReference type="ARBA" id="ARBA00022563"/>
    </source>
</evidence>
<dbReference type="GO" id="GO:0045740">
    <property type="term" value="P:positive regulation of DNA replication"/>
    <property type="evidence" value="ECO:0007669"/>
    <property type="project" value="UniProtKB-ARBA"/>
</dbReference>
<keyword evidence="22" id="KW-0511">Multifunctional enzyme</keyword>
<dbReference type="GO" id="GO:0051781">
    <property type="term" value="P:positive regulation of cell division"/>
    <property type="evidence" value="ECO:0007669"/>
    <property type="project" value="UniProtKB-KW"/>
</dbReference>
<evidence type="ECO:0000256" key="3">
    <source>
        <dbReference type="ARBA" id="ARBA00011738"/>
    </source>
</evidence>
<dbReference type="SUPFAM" id="SSF53223">
    <property type="entry name" value="Aminoacid dehydrogenase-like, N-terminal domain"/>
    <property type="match status" value="1"/>
</dbReference>
<evidence type="ECO:0000256" key="6">
    <source>
        <dbReference type="ARBA" id="ARBA00022475"/>
    </source>
</evidence>
<dbReference type="PROSITE" id="PS01186">
    <property type="entry name" value="EGF_2"/>
    <property type="match status" value="1"/>
</dbReference>
<evidence type="ECO:0000256" key="13">
    <source>
        <dbReference type="ARBA" id="ARBA00022782"/>
    </source>
</evidence>
<feature type="domain" description="EGF-like" evidence="29">
    <location>
        <begin position="294"/>
        <end position="334"/>
    </location>
</feature>
<comment type="subcellular location">
    <subcellularLocation>
        <location evidence="2">Cell membrane</location>
        <topology evidence="2">Single-pass type I membrane protein</topology>
    </subcellularLocation>
    <subcellularLocation>
        <location evidence="1">Secreted</location>
        <location evidence="1">Extracellular space</location>
    </subcellularLocation>
</comment>
<evidence type="ECO:0000313" key="31">
    <source>
        <dbReference type="Proteomes" id="UP001166674"/>
    </source>
</evidence>
<dbReference type="GO" id="GO:0008083">
    <property type="term" value="F:growth factor activity"/>
    <property type="evidence" value="ECO:0007669"/>
    <property type="project" value="UniProtKB-KW"/>
</dbReference>
<dbReference type="PROSITE" id="PS00022">
    <property type="entry name" value="EGF_1"/>
    <property type="match status" value="1"/>
</dbReference>
<dbReference type="Gene3D" id="3.40.50.720">
    <property type="entry name" value="NAD(P)-binding Rossmann-like Domain"/>
    <property type="match status" value="1"/>
</dbReference>
<dbReference type="PRINTS" id="PR00009">
    <property type="entry name" value="EGFTGF"/>
</dbReference>
<dbReference type="InterPro" id="IPR020631">
    <property type="entry name" value="THF_DH/CycHdrlase_NAD-bd_dom"/>
</dbReference>
<keyword evidence="16" id="KW-0560">Oxidoreductase</keyword>
<name>A0AA41T8A9_SCICA</name>
<comment type="caution">
    <text evidence="30">The sequence shown here is derived from an EMBL/GenBank/DDBJ whole genome shotgun (WGS) entry which is preliminary data.</text>
</comment>
<dbReference type="EC" id="3.5.4.9" evidence="4"/>
<keyword evidence="10" id="KW-0037">Angiogenesis</keyword>
<comment type="caution">
    <text evidence="27">Lacks conserved residue(s) required for the propagation of feature annotation.</text>
</comment>
<dbReference type="Pfam" id="PF02882">
    <property type="entry name" value="THF_DHG_CYH_C"/>
    <property type="match status" value="1"/>
</dbReference>
<evidence type="ECO:0000256" key="1">
    <source>
        <dbReference type="ARBA" id="ARBA00004239"/>
    </source>
</evidence>
<dbReference type="PROSITE" id="PS50026">
    <property type="entry name" value="EGF_3"/>
    <property type="match status" value="1"/>
</dbReference>
<evidence type="ECO:0000256" key="16">
    <source>
        <dbReference type="ARBA" id="ARBA00023002"/>
    </source>
</evidence>
<keyword evidence="14" id="KW-0378">Hydrolase</keyword>
<keyword evidence="15 28" id="KW-1133">Transmembrane helix</keyword>
<dbReference type="GO" id="GO:0005615">
    <property type="term" value="C:extracellular space"/>
    <property type="evidence" value="ECO:0007669"/>
    <property type="project" value="UniProtKB-ARBA"/>
</dbReference>
<dbReference type="GO" id="GO:0005886">
    <property type="term" value="C:plasma membrane"/>
    <property type="evidence" value="ECO:0007669"/>
    <property type="project" value="UniProtKB-SubCell"/>
</dbReference>
<dbReference type="GO" id="GO:0035999">
    <property type="term" value="P:tetrahydrofolate interconversion"/>
    <property type="evidence" value="ECO:0007669"/>
    <property type="project" value="TreeGrafter"/>
</dbReference>
<keyword evidence="5" id="KW-0217">Developmental protein</keyword>
<evidence type="ECO:0000256" key="12">
    <source>
        <dbReference type="ARBA" id="ARBA00022729"/>
    </source>
</evidence>
<evidence type="ECO:0000259" key="29">
    <source>
        <dbReference type="PROSITE" id="PS50026"/>
    </source>
</evidence>
<keyword evidence="21" id="KW-0497">Mitogen</keyword>
<dbReference type="GO" id="GO:0008284">
    <property type="term" value="P:positive regulation of cell population proliferation"/>
    <property type="evidence" value="ECO:0007669"/>
    <property type="project" value="UniProtKB-ARBA"/>
</dbReference>
<dbReference type="GO" id="GO:0045840">
    <property type="term" value="P:positive regulation of mitotic nuclear division"/>
    <property type="evidence" value="ECO:0007669"/>
    <property type="project" value="UniProtKB-ARBA"/>
</dbReference>
<keyword evidence="19 27" id="KW-1015">Disulfide bond</keyword>
<dbReference type="Pfam" id="PF00763">
    <property type="entry name" value="THF_DHG_CYH"/>
    <property type="match status" value="1"/>
</dbReference>
<keyword evidence="13" id="KW-0221">Differentiation</keyword>
<dbReference type="CDD" id="cd01080">
    <property type="entry name" value="NAD_bind_m-THF_DH_Cyclohyd"/>
    <property type="match status" value="1"/>
</dbReference>
<evidence type="ECO:0000256" key="15">
    <source>
        <dbReference type="ARBA" id="ARBA00022989"/>
    </source>
</evidence>
<keyword evidence="8 27" id="KW-0245">EGF-like domain</keyword>
<dbReference type="PRINTS" id="PR00085">
    <property type="entry name" value="THFDHDRGNASE"/>
</dbReference>
<dbReference type="PANTHER" id="PTHR48099">
    <property type="entry name" value="C-1-TETRAHYDROFOLATE SYNTHASE, CYTOPLASMIC-RELATED"/>
    <property type="match status" value="1"/>
</dbReference>
<dbReference type="SUPFAM" id="SSF51735">
    <property type="entry name" value="NAD(P)-binding Rossmann-fold domains"/>
    <property type="match status" value="1"/>
</dbReference>
<evidence type="ECO:0000256" key="28">
    <source>
        <dbReference type="SAM" id="Phobius"/>
    </source>
</evidence>
<evidence type="ECO:0000256" key="25">
    <source>
        <dbReference type="ARBA" id="ARBA00063711"/>
    </source>
</evidence>
<keyword evidence="7" id="KW-0964">Secreted</keyword>
<evidence type="ECO:0000256" key="14">
    <source>
        <dbReference type="ARBA" id="ARBA00022801"/>
    </source>
</evidence>
<accession>A0AA41T8A9</accession>
<evidence type="ECO:0000256" key="27">
    <source>
        <dbReference type="PROSITE-ProRule" id="PRU00076"/>
    </source>
</evidence>
<dbReference type="FunFam" id="3.40.50.720:FF:000070">
    <property type="entry name" value="probable bifunctional methylenetetrahydrofolate dehydrogenase/cyclohydrolase 2"/>
    <property type="match status" value="1"/>
</dbReference>
<dbReference type="HAMAP" id="MF_01576">
    <property type="entry name" value="THF_DHG_CYH"/>
    <property type="match status" value="1"/>
</dbReference>
<protein>
    <recommendedName>
        <fullName evidence="26">Proepiregulin</fullName>
        <ecNumber evidence="4">3.5.4.9</ecNumber>
    </recommendedName>
</protein>
<dbReference type="GO" id="GO:0001525">
    <property type="term" value="P:angiogenesis"/>
    <property type="evidence" value="ECO:0007669"/>
    <property type="project" value="UniProtKB-KW"/>
</dbReference>
<evidence type="ECO:0000256" key="5">
    <source>
        <dbReference type="ARBA" id="ARBA00022473"/>
    </source>
</evidence>
<dbReference type="EMBL" id="JAATJV010451699">
    <property type="protein sequence ID" value="MBZ3891643.1"/>
    <property type="molecule type" value="Genomic_DNA"/>
</dbReference>
<sequence length="373" mass="41040">MARQIQKEIHRGVESWIALGHRRPHLSIILVGDNPASHTYVRNKIKAASAVGICSELILKPKDVSQEELLDITDQLNMDPRVSGILVQLPLPDHVDERTICNGIAPEKDVDGFHIINIGRLCLDQHSLIPATASAVWEIIKRTGIETFGKNVVVAGRSKNVGMPIAMLLHTDGEHERPGGDATVTIAHRYTPREQLKIHTQLADIIIVAAGIPKLITSDMVKEGAAVIDVGINYVHDPVTGKTKLVGDVDFEGLHLLQTVLSTTVIPSCIPGEADDNCTALVQMEDNPRVAQVSITKCGSDMNGYCLHGQCIYLVDMSENYCRCEVGYTGVRCEHFFLTVHQPLSKEYVALTVILIILFLVIVAGSIYYFCRW</sequence>
<keyword evidence="18 28" id="KW-0472">Membrane</keyword>
<dbReference type="GO" id="GO:0004477">
    <property type="term" value="F:methenyltetrahydrofolate cyclohydrolase activity"/>
    <property type="evidence" value="ECO:0007669"/>
    <property type="project" value="UniProtKB-EC"/>
</dbReference>
<evidence type="ECO:0000256" key="22">
    <source>
        <dbReference type="ARBA" id="ARBA00023268"/>
    </source>
</evidence>
<dbReference type="GO" id="GO:0051240">
    <property type="term" value="P:positive regulation of multicellular organismal process"/>
    <property type="evidence" value="ECO:0007669"/>
    <property type="project" value="UniProtKB-ARBA"/>
</dbReference>
<keyword evidence="9" id="KW-0554">One-carbon metabolism</keyword>
<evidence type="ECO:0000256" key="10">
    <source>
        <dbReference type="ARBA" id="ARBA00022657"/>
    </source>
</evidence>
<evidence type="ECO:0000256" key="20">
    <source>
        <dbReference type="ARBA" id="ARBA00023180"/>
    </source>
</evidence>
<dbReference type="GO" id="GO:0030154">
    <property type="term" value="P:cell differentiation"/>
    <property type="evidence" value="ECO:0007669"/>
    <property type="project" value="UniProtKB-KW"/>
</dbReference>
<dbReference type="FunFam" id="3.40.50.10860:FF:000005">
    <property type="entry name" value="C-1-tetrahydrofolate synthase, cytoplasmic, putative"/>
    <property type="match status" value="1"/>
</dbReference>
<dbReference type="GO" id="GO:0005739">
    <property type="term" value="C:mitochondrion"/>
    <property type="evidence" value="ECO:0007669"/>
    <property type="project" value="TreeGrafter"/>
</dbReference>
<dbReference type="InterPro" id="IPR036291">
    <property type="entry name" value="NAD(P)-bd_dom_sf"/>
</dbReference>
<dbReference type="InterPro" id="IPR020630">
    <property type="entry name" value="THF_DH/CycHdrlase_cat_dom"/>
</dbReference>
<dbReference type="AlphaFoldDB" id="A0AA41T8A9"/>
<evidence type="ECO:0000256" key="19">
    <source>
        <dbReference type="ARBA" id="ARBA00023157"/>
    </source>
</evidence>
<dbReference type="FunFam" id="2.10.25.10:FF:000320">
    <property type="entry name" value="Proepiregulin"/>
    <property type="match status" value="1"/>
</dbReference>
<evidence type="ECO:0000256" key="4">
    <source>
        <dbReference type="ARBA" id="ARBA00012776"/>
    </source>
</evidence>
<dbReference type="InterPro" id="IPR000672">
    <property type="entry name" value="THF_DH/CycHdrlase"/>
</dbReference>
<dbReference type="GO" id="GO:0004487">
    <property type="term" value="F:methylenetetrahydrofolate dehydrogenase (NAD+) activity"/>
    <property type="evidence" value="ECO:0007669"/>
    <property type="project" value="TreeGrafter"/>
</dbReference>
<evidence type="ECO:0000313" key="30">
    <source>
        <dbReference type="EMBL" id="MBZ3891643.1"/>
    </source>
</evidence>
<dbReference type="GO" id="GO:0007173">
    <property type="term" value="P:epidermal growth factor receptor signaling pathway"/>
    <property type="evidence" value="ECO:0007669"/>
    <property type="project" value="UniProtKB-ARBA"/>
</dbReference>
<proteinExistence type="inferred from homology"/>
<comment type="subunit">
    <text evidence="25">Interacts with EGFR and ERBB4.</text>
</comment>
<evidence type="ECO:0000256" key="26">
    <source>
        <dbReference type="ARBA" id="ARBA00069823"/>
    </source>
</evidence>
<comment type="subunit">
    <text evidence="3">Homodimer.</text>
</comment>
<evidence type="ECO:0000256" key="18">
    <source>
        <dbReference type="ARBA" id="ARBA00023136"/>
    </source>
</evidence>
<comment type="catalytic activity">
    <reaction evidence="23">
        <text>(6R)-5,10-methenyltetrahydrofolate + H2O = (6R)-10-formyltetrahydrofolate + H(+)</text>
        <dbReference type="Rhea" id="RHEA:23700"/>
        <dbReference type="ChEBI" id="CHEBI:15377"/>
        <dbReference type="ChEBI" id="CHEBI:15378"/>
        <dbReference type="ChEBI" id="CHEBI:57455"/>
        <dbReference type="ChEBI" id="CHEBI:195366"/>
        <dbReference type="EC" id="3.5.4.9"/>
    </reaction>
</comment>
<keyword evidence="12" id="KW-0732">Signal</keyword>
<dbReference type="GO" id="GO:0004488">
    <property type="term" value="F:methylenetetrahydrofolate dehydrogenase (NADP+) activity"/>
    <property type="evidence" value="ECO:0007669"/>
    <property type="project" value="InterPro"/>
</dbReference>
<evidence type="ECO:0000256" key="23">
    <source>
        <dbReference type="ARBA" id="ARBA00036357"/>
    </source>
</evidence>
<dbReference type="SUPFAM" id="SSF57196">
    <property type="entry name" value="EGF/Laminin"/>
    <property type="match status" value="1"/>
</dbReference>
<evidence type="ECO:0000256" key="8">
    <source>
        <dbReference type="ARBA" id="ARBA00022536"/>
    </source>
</evidence>